<name>A0A9N9HQK5_9GLOM</name>
<dbReference type="InterPro" id="IPR019595">
    <property type="entry name" value="DUF2470"/>
</dbReference>
<feature type="transmembrane region" description="Helical" evidence="1">
    <location>
        <begin position="191"/>
        <end position="210"/>
    </location>
</feature>
<evidence type="ECO:0000256" key="1">
    <source>
        <dbReference type="SAM" id="Phobius"/>
    </source>
</evidence>
<evidence type="ECO:0000259" key="2">
    <source>
        <dbReference type="Pfam" id="PF10615"/>
    </source>
</evidence>
<dbReference type="OrthoDB" id="5553410at2759"/>
<keyword evidence="1" id="KW-1133">Transmembrane helix</keyword>
<feature type="domain" description="DUF2470" evidence="2">
    <location>
        <begin position="14"/>
        <end position="88"/>
    </location>
</feature>
<feature type="transmembrane region" description="Helical" evidence="1">
    <location>
        <begin position="161"/>
        <end position="179"/>
    </location>
</feature>
<dbReference type="Pfam" id="PF10615">
    <property type="entry name" value="DUF2470"/>
    <property type="match status" value="1"/>
</dbReference>
<gene>
    <name evidence="3" type="ORF">ALEPTO_LOCUS11578</name>
</gene>
<evidence type="ECO:0000313" key="4">
    <source>
        <dbReference type="Proteomes" id="UP000789508"/>
    </source>
</evidence>
<reference evidence="3" key="1">
    <citation type="submission" date="2021-06" db="EMBL/GenBank/DDBJ databases">
        <authorList>
            <person name="Kallberg Y."/>
            <person name="Tangrot J."/>
            <person name="Rosling A."/>
        </authorList>
    </citation>
    <scope>NUCLEOTIDE SEQUENCE</scope>
    <source>
        <strain evidence="3">FL130A</strain>
    </source>
</reference>
<organism evidence="3 4">
    <name type="scientific">Ambispora leptoticha</name>
    <dbReference type="NCBI Taxonomy" id="144679"/>
    <lineage>
        <taxon>Eukaryota</taxon>
        <taxon>Fungi</taxon>
        <taxon>Fungi incertae sedis</taxon>
        <taxon>Mucoromycota</taxon>
        <taxon>Glomeromycotina</taxon>
        <taxon>Glomeromycetes</taxon>
        <taxon>Archaeosporales</taxon>
        <taxon>Ambisporaceae</taxon>
        <taxon>Ambispora</taxon>
    </lineage>
</organism>
<dbReference type="Proteomes" id="UP000789508">
    <property type="component" value="Unassembled WGS sequence"/>
</dbReference>
<protein>
    <submittedName>
        <fullName evidence="3">5002_t:CDS:1</fullName>
    </submittedName>
</protein>
<proteinExistence type="predicted"/>
<keyword evidence="1" id="KW-0472">Membrane</keyword>
<sequence length="216" mass="24558">MQRPEKDPISPHANRLVAYMNGHPNTILAYAKYFGKEMNATSARMTGIDSTGITVKVTKEEGDEVEIIIQFKQQLTSHEQVRGVLTEMAKEAEDALNLPSTRPPSPPPTTNNIHTPFIWPHPLHIFSVLAFLIIIYTPDYLTPEPLLLLHEHTNNLLRSVQWPVFFLHLFGTSTVVWILAKKGESDLKTWFMWVGFTMLLGGSVAKNLWIEKEKNE</sequence>
<accession>A0A9N9HQK5</accession>
<evidence type="ECO:0000313" key="3">
    <source>
        <dbReference type="EMBL" id="CAG8701041.1"/>
    </source>
</evidence>
<keyword evidence="4" id="KW-1185">Reference proteome</keyword>
<comment type="caution">
    <text evidence="3">The sequence shown here is derived from an EMBL/GenBank/DDBJ whole genome shotgun (WGS) entry which is preliminary data.</text>
</comment>
<dbReference type="InterPro" id="IPR037119">
    <property type="entry name" value="Haem_oxidase_HugZ-like_sf"/>
</dbReference>
<dbReference type="EMBL" id="CAJVPS010019410">
    <property type="protein sequence ID" value="CAG8701041.1"/>
    <property type="molecule type" value="Genomic_DNA"/>
</dbReference>
<keyword evidence="1" id="KW-0812">Transmembrane</keyword>
<dbReference type="Gene3D" id="3.20.180.10">
    <property type="entry name" value="PNP-oxidase-like"/>
    <property type="match status" value="1"/>
</dbReference>
<dbReference type="AlphaFoldDB" id="A0A9N9HQK5"/>